<organism evidence="1 2">
    <name type="scientific">Ancylostoma ceylanicum</name>
    <dbReference type="NCBI Taxonomy" id="53326"/>
    <lineage>
        <taxon>Eukaryota</taxon>
        <taxon>Metazoa</taxon>
        <taxon>Ecdysozoa</taxon>
        <taxon>Nematoda</taxon>
        <taxon>Chromadorea</taxon>
        <taxon>Rhabditida</taxon>
        <taxon>Rhabditina</taxon>
        <taxon>Rhabditomorpha</taxon>
        <taxon>Strongyloidea</taxon>
        <taxon>Ancylostomatidae</taxon>
        <taxon>Ancylostomatinae</taxon>
        <taxon>Ancylostoma</taxon>
    </lineage>
</organism>
<evidence type="ECO:0000313" key="2">
    <source>
        <dbReference type="Proteomes" id="UP000024635"/>
    </source>
</evidence>
<protein>
    <submittedName>
        <fullName evidence="1">Uncharacterized protein</fullName>
    </submittedName>
</protein>
<evidence type="ECO:0000313" key="1">
    <source>
        <dbReference type="EMBL" id="EYC17082.1"/>
    </source>
</evidence>
<comment type="caution">
    <text evidence="1">The sequence shown here is derived from an EMBL/GenBank/DDBJ whole genome shotgun (WGS) entry which is preliminary data.</text>
</comment>
<sequence length="124" mass="13431">MASKSTRRDGAAHDGIISAVANVGFLGHPVVCCPGSYSARVAQLYRELFETAGGPPPSTHTPSKHFPVFTARTRVEYKTVITTTCQFPFTAHQAPFLSTSSSTTLETQLLGCVNNFGWERAQRV</sequence>
<reference evidence="2" key="1">
    <citation type="journal article" date="2015" name="Nat. Genet.">
        <title>The genome and transcriptome of the zoonotic hookworm Ancylostoma ceylanicum identify infection-specific gene families.</title>
        <authorList>
            <person name="Schwarz E.M."/>
            <person name="Hu Y."/>
            <person name="Antoshechkin I."/>
            <person name="Miller M.M."/>
            <person name="Sternberg P.W."/>
            <person name="Aroian R.V."/>
        </authorList>
    </citation>
    <scope>NUCLEOTIDE SEQUENCE</scope>
    <source>
        <strain evidence="2">HY135</strain>
    </source>
</reference>
<gene>
    <name evidence="1" type="primary">Acey_s0031.g2266</name>
    <name evidence="1" type="ORF">Y032_0031g2266</name>
</gene>
<dbReference type="AlphaFoldDB" id="A0A016UQJ1"/>
<accession>A0A016UQJ1</accession>
<keyword evidence="2" id="KW-1185">Reference proteome</keyword>
<name>A0A016UQJ1_9BILA</name>
<proteinExistence type="predicted"/>
<dbReference type="Proteomes" id="UP000024635">
    <property type="component" value="Unassembled WGS sequence"/>
</dbReference>
<dbReference type="EMBL" id="JARK01001367">
    <property type="protein sequence ID" value="EYC17082.1"/>
    <property type="molecule type" value="Genomic_DNA"/>
</dbReference>